<dbReference type="InterPro" id="IPR003395">
    <property type="entry name" value="RecF/RecN/SMC_N"/>
</dbReference>
<keyword evidence="14" id="KW-1185">Reference proteome</keyword>
<dbReference type="PANTHER" id="PTHR32182">
    <property type="entry name" value="DNA REPLICATION AND REPAIR PROTEIN RECF"/>
    <property type="match status" value="1"/>
</dbReference>
<protein>
    <recommendedName>
        <fullName evidence="3 9">DNA replication and repair protein RecF</fullName>
    </recommendedName>
</protein>
<comment type="subcellular location">
    <subcellularLocation>
        <location evidence="1 9 10">Cytoplasm</location>
    </subcellularLocation>
</comment>
<name>A0ABS9BHJ0_9BACT</name>
<dbReference type="Pfam" id="PF02463">
    <property type="entry name" value="SMC_N"/>
    <property type="match status" value="1"/>
</dbReference>
<comment type="similarity">
    <text evidence="2 9 10">Belongs to the RecF family.</text>
</comment>
<dbReference type="RefSeq" id="WP_234866115.1">
    <property type="nucleotide sequence ID" value="NZ_JAKEVY010000002.1"/>
</dbReference>
<keyword evidence="7 9" id="KW-0067">ATP-binding</keyword>
<dbReference type="HAMAP" id="MF_00365">
    <property type="entry name" value="RecF"/>
    <property type="match status" value="1"/>
</dbReference>
<dbReference type="InterPro" id="IPR001238">
    <property type="entry name" value="DNA-binding_RecF"/>
</dbReference>
<organism evidence="13 14">
    <name type="scientific">Flavihumibacter fluminis</name>
    <dbReference type="NCBI Taxonomy" id="2909236"/>
    <lineage>
        <taxon>Bacteria</taxon>
        <taxon>Pseudomonadati</taxon>
        <taxon>Bacteroidota</taxon>
        <taxon>Chitinophagia</taxon>
        <taxon>Chitinophagales</taxon>
        <taxon>Chitinophagaceae</taxon>
        <taxon>Flavihumibacter</taxon>
    </lineage>
</organism>
<comment type="caution">
    <text evidence="13">The sequence shown here is derived from an EMBL/GenBank/DDBJ whole genome shotgun (WGS) entry which is preliminary data.</text>
</comment>
<evidence type="ECO:0000256" key="11">
    <source>
        <dbReference type="SAM" id="Coils"/>
    </source>
</evidence>
<evidence type="ECO:0000256" key="1">
    <source>
        <dbReference type="ARBA" id="ARBA00004496"/>
    </source>
</evidence>
<feature type="domain" description="RecF/RecN/SMC N-terminal" evidence="12">
    <location>
        <begin position="4"/>
        <end position="347"/>
    </location>
</feature>
<keyword evidence="5 9" id="KW-0235">DNA replication</keyword>
<evidence type="ECO:0000259" key="12">
    <source>
        <dbReference type="Pfam" id="PF02463"/>
    </source>
</evidence>
<keyword evidence="6 9" id="KW-0547">Nucleotide-binding</keyword>
<proteinExistence type="inferred from homology"/>
<comment type="function">
    <text evidence="9 10">The RecF protein is involved in DNA metabolism; it is required for DNA replication and normal SOS inducibility. RecF binds preferentially to single-stranded, linear DNA. It also seems to bind ATP.</text>
</comment>
<dbReference type="PROSITE" id="PS00617">
    <property type="entry name" value="RECF_1"/>
    <property type="match status" value="1"/>
</dbReference>
<evidence type="ECO:0000313" key="14">
    <source>
        <dbReference type="Proteomes" id="UP001200145"/>
    </source>
</evidence>
<dbReference type="PANTHER" id="PTHR32182:SF0">
    <property type="entry name" value="DNA REPLICATION AND REPAIR PROTEIN RECF"/>
    <property type="match status" value="1"/>
</dbReference>
<evidence type="ECO:0000256" key="7">
    <source>
        <dbReference type="ARBA" id="ARBA00022840"/>
    </source>
</evidence>
<evidence type="ECO:0000256" key="2">
    <source>
        <dbReference type="ARBA" id="ARBA00008016"/>
    </source>
</evidence>
<evidence type="ECO:0000256" key="5">
    <source>
        <dbReference type="ARBA" id="ARBA00022705"/>
    </source>
</evidence>
<dbReference type="SUPFAM" id="SSF52540">
    <property type="entry name" value="P-loop containing nucleoside triphosphate hydrolases"/>
    <property type="match status" value="1"/>
</dbReference>
<keyword evidence="8 9" id="KW-0238">DNA-binding</keyword>
<dbReference type="InterPro" id="IPR042174">
    <property type="entry name" value="RecF_2"/>
</dbReference>
<dbReference type="PROSITE" id="PS00618">
    <property type="entry name" value="RECF_2"/>
    <property type="match status" value="1"/>
</dbReference>
<dbReference type="NCBIfam" id="TIGR00611">
    <property type="entry name" value="recf"/>
    <property type="match status" value="1"/>
</dbReference>
<dbReference type="InterPro" id="IPR027417">
    <property type="entry name" value="P-loop_NTPase"/>
</dbReference>
<dbReference type="InterPro" id="IPR018078">
    <property type="entry name" value="DNA-binding_RecF_CS"/>
</dbReference>
<evidence type="ECO:0000256" key="6">
    <source>
        <dbReference type="ARBA" id="ARBA00022741"/>
    </source>
</evidence>
<feature type="binding site" evidence="9">
    <location>
        <begin position="31"/>
        <end position="38"/>
    </location>
    <ligand>
        <name>ATP</name>
        <dbReference type="ChEBI" id="CHEBI:30616"/>
    </ligand>
</feature>
<evidence type="ECO:0000256" key="10">
    <source>
        <dbReference type="RuleBase" id="RU000578"/>
    </source>
</evidence>
<reference evidence="13 14" key="1">
    <citation type="submission" date="2022-01" db="EMBL/GenBank/DDBJ databases">
        <title>Flavihumibacter sp. nov., isolated from sediment of a river.</title>
        <authorList>
            <person name="Liu H."/>
        </authorList>
    </citation>
    <scope>NUCLEOTIDE SEQUENCE [LARGE SCALE GENOMIC DNA]</scope>
    <source>
        <strain evidence="13 14">RY-1</strain>
    </source>
</reference>
<keyword evidence="9 10" id="KW-0742">SOS response</keyword>
<evidence type="ECO:0000256" key="4">
    <source>
        <dbReference type="ARBA" id="ARBA00022490"/>
    </source>
</evidence>
<evidence type="ECO:0000256" key="8">
    <source>
        <dbReference type="ARBA" id="ARBA00023125"/>
    </source>
</evidence>
<evidence type="ECO:0000256" key="9">
    <source>
        <dbReference type="HAMAP-Rule" id="MF_00365"/>
    </source>
</evidence>
<accession>A0ABS9BHJ0</accession>
<keyword evidence="9 10" id="KW-0234">DNA repair</keyword>
<keyword evidence="11" id="KW-0175">Coiled coil</keyword>
<dbReference type="Gene3D" id="3.40.50.300">
    <property type="entry name" value="P-loop containing nucleotide triphosphate hydrolases"/>
    <property type="match status" value="1"/>
</dbReference>
<dbReference type="Gene3D" id="1.20.1050.90">
    <property type="entry name" value="RecF/RecN/SMC, N-terminal domain"/>
    <property type="match status" value="1"/>
</dbReference>
<sequence>MLQLESISVYQFKNYGMAQWAFQDRIIAISGRNGIGKTNLLDAIYFLCFTKSYFQRSDANLVLHGAQGIRVAGKFIRDGKTIEVTGVIRETGKKTFSIDGQPYDRLSDHIGQFPAVFIAPDDVQIILEGSEERRRFLDALLSQVDAVYLQELMKYNKVLQQRNSLLKQQLESGRQQPELLEILDQQLVQPAQYVFEKRSYYCTDLLNRSIERYGSIASNRYALNLKYESPLQAGSMAELLKMNRQRDLTSGRTQAGIHRDDILMLLGDQPFRQTASQGQRKSLLFSLKLAEFQLLKEKKGFAPLLLLDDVFEKLDAERMHNLLQEVCLANDGQVFVTDTHSERLRESFDRLGTGFQEIRCTE</sequence>
<evidence type="ECO:0000313" key="13">
    <source>
        <dbReference type="EMBL" id="MCF1715168.1"/>
    </source>
</evidence>
<gene>
    <name evidence="9 13" type="primary">recF</name>
    <name evidence="13" type="ORF">L0U88_11080</name>
</gene>
<evidence type="ECO:0000256" key="3">
    <source>
        <dbReference type="ARBA" id="ARBA00020170"/>
    </source>
</evidence>
<dbReference type="Proteomes" id="UP001200145">
    <property type="component" value="Unassembled WGS sequence"/>
</dbReference>
<keyword evidence="9 10" id="KW-0227">DNA damage</keyword>
<keyword evidence="4 9" id="KW-0963">Cytoplasm</keyword>
<feature type="coiled-coil region" evidence="11">
    <location>
        <begin position="149"/>
        <end position="176"/>
    </location>
</feature>
<dbReference type="EMBL" id="JAKEVY010000002">
    <property type="protein sequence ID" value="MCF1715168.1"/>
    <property type="molecule type" value="Genomic_DNA"/>
</dbReference>